<sequence>MDVIAAISDTAIPVVLDPTREAFMKKLETRRSEIESWPSRTFRYGSTDRHQLDVYYPDHKKVSGNSVPVLFFEYGGGFVSGDRKIDQPYDLGYANVGVFFAQRGILTVIADYRLAPAVQFPDPVADIRDAIAWFIANTSAVASGKLPENVDLSKIFVMAHSAGATHVMSLYLSPSILPLDSPVRAATRGLIPQGGAFKFEFGGPPVLPPGLLEGYYGSKEAALANMPLTLLENAPEKLVAGLPEVFVLASENEPEFIKAAVDEFVKKLETRRGRVVKYEIMKGHNHISPHWALLSGEGEDWAEAVAEWVKSIV</sequence>
<reference evidence="3 4" key="1">
    <citation type="journal article" date="2018" name="Biotechnol. Biofuels">
        <title>Integrative visual omics of the white-rot fungus Polyporus brumalis exposes the biotechnological potential of its oxidative enzymes for delignifying raw plant biomass.</title>
        <authorList>
            <person name="Miyauchi S."/>
            <person name="Rancon A."/>
            <person name="Drula E."/>
            <person name="Hage H."/>
            <person name="Chaduli D."/>
            <person name="Favel A."/>
            <person name="Grisel S."/>
            <person name="Henrissat B."/>
            <person name="Herpoel-Gimbert I."/>
            <person name="Ruiz-Duenas F.J."/>
            <person name="Chevret D."/>
            <person name="Hainaut M."/>
            <person name="Lin J."/>
            <person name="Wang M."/>
            <person name="Pangilinan J."/>
            <person name="Lipzen A."/>
            <person name="Lesage-Meessen L."/>
            <person name="Navarro D."/>
            <person name="Riley R."/>
            <person name="Grigoriev I.V."/>
            <person name="Zhou S."/>
            <person name="Raouche S."/>
            <person name="Rosso M.N."/>
        </authorList>
    </citation>
    <scope>NUCLEOTIDE SEQUENCE [LARGE SCALE GENOMIC DNA]</scope>
    <source>
        <strain evidence="3 4">BRFM 1820</strain>
    </source>
</reference>
<accession>A0A371CZM1</accession>
<dbReference type="InterPro" id="IPR050300">
    <property type="entry name" value="GDXG_lipolytic_enzyme"/>
</dbReference>
<dbReference type="SUPFAM" id="SSF53474">
    <property type="entry name" value="alpha/beta-Hydrolases"/>
    <property type="match status" value="1"/>
</dbReference>
<name>A0A371CZM1_9APHY</name>
<gene>
    <name evidence="3" type="ORF">OH76DRAFT_1407728</name>
</gene>
<dbReference type="OrthoDB" id="433474at2759"/>
<organism evidence="3 4">
    <name type="scientific">Lentinus brumalis</name>
    <dbReference type="NCBI Taxonomy" id="2498619"/>
    <lineage>
        <taxon>Eukaryota</taxon>
        <taxon>Fungi</taxon>
        <taxon>Dikarya</taxon>
        <taxon>Basidiomycota</taxon>
        <taxon>Agaricomycotina</taxon>
        <taxon>Agaricomycetes</taxon>
        <taxon>Polyporales</taxon>
        <taxon>Polyporaceae</taxon>
        <taxon>Lentinus</taxon>
    </lineage>
</organism>
<protein>
    <submittedName>
        <fullName evidence="3">Alpha/beta hydrolase domain-containing protein</fullName>
    </submittedName>
</protein>
<dbReference type="InterPro" id="IPR049492">
    <property type="entry name" value="BD-FAE-like_dom"/>
</dbReference>
<feature type="domain" description="BD-FAE-like" evidence="2">
    <location>
        <begin position="52"/>
        <end position="166"/>
    </location>
</feature>
<keyword evidence="1 3" id="KW-0378">Hydrolase</keyword>
<evidence type="ECO:0000313" key="4">
    <source>
        <dbReference type="Proteomes" id="UP000256964"/>
    </source>
</evidence>
<dbReference type="Gene3D" id="3.40.50.1820">
    <property type="entry name" value="alpha/beta hydrolase"/>
    <property type="match status" value="1"/>
</dbReference>
<evidence type="ECO:0000259" key="2">
    <source>
        <dbReference type="Pfam" id="PF20434"/>
    </source>
</evidence>
<evidence type="ECO:0000256" key="1">
    <source>
        <dbReference type="ARBA" id="ARBA00022801"/>
    </source>
</evidence>
<evidence type="ECO:0000313" key="3">
    <source>
        <dbReference type="EMBL" id="RDX45736.1"/>
    </source>
</evidence>
<dbReference type="Pfam" id="PF20434">
    <property type="entry name" value="BD-FAE"/>
    <property type="match status" value="1"/>
</dbReference>
<dbReference type="Proteomes" id="UP000256964">
    <property type="component" value="Unassembled WGS sequence"/>
</dbReference>
<dbReference type="InterPro" id="IPR029058">
    <property type="entry name" value="AB_hydrolase_fold"/>
</dbReference>
<dbReference type="PANTHER" id="PTHR48081">
    <property type="entry name" value="AB HYDROLASE SUPERFAMILY PROTEIN C4A8.06C"/>
    <property type="match status" value="1"/>
</dbReference>
<dbReference type="EMBL" id="KZ857434">
    <property type="protein sequence ID" value="RDX45736.1"/>
    <property type="molecule type" value="Genomic_DNA"/>
</dbReference>
<keyword evidence="4" id="KW-1185">Reference proteome</keyword>
<dbReference type="GO" id="GO:0016787">
    <property type="term" value="F:hydrolase activity"/>
    <property type="evidence" value="ECO:0007669"/>
    <property type="project" value="UniProtKB-KW"/>
</dbReference>
<dbReference type="STRING" id="139420.A0A371CZM1"/>
<proteinExistence type="predicted"/>
<dbReference type="AlphaFoldDB" id="A0A371CZM1"/>